<dbReference type="Proteomes" id="UP000636709">
    <property type="component" value="Unassembled WGS sequence"/>
</dbReference>
<gene>
    <name evidence="1" type="ORF">HU200_015365</name>
</gene>
<name>A0A835FAG0_9POAL</name>
<keyword evidence="2" id="KW-1185">Reference proteome</keyword>
<protein>
    <submittedName>
        <fullName evidence="1">Uncharacterized protein</fullName>
    </submittedName>
</protein>
<reference evidence="1" key="1">
    <citation type="submission" date="2020-07" db="EMBL/GenBank/DDBJ databases">
        <title>Genome sequence and genetic diversity analysis of an under-domesticated orphan crop, white fonio (Digitaria exilis).</title>
        <authorList>
            <person name="Bennetzen J.L."/>
            <person name="Chen S."/>
            <person name="Ma X."/>
            <person name="Wang X."/>
            <person name="Yssel A.E.J."/>
            <person name="Chaluvadi S.R."/>
            <person name="Johnson M."/>
            <person name="Gangashetty P."/>
            <person name="Hamidou F."/>
            <person name="Sanogo M.D."/>
            <person name="Zwaenepoel A."/>
            <person name="Wallace J."/>
            <person name="Van De Peer Y."/>
            <person name="Van Deynze A."/>
        </authorList>
    </citation>
    <scope>NUCLEOTIDE SEQUENCE</scope>
    <source>
        <tissue evidence="1">Leaves</tissue>
    </source>
</reference>
<organism evidence="1 2">
    <name type="scientific">Digitaria exilis</name>
    <dbReference type="NCBI Taxonomy" id="1010633"/>
    <lineage>
        <taxon>Eukaryota</taxon>
        <taxon>Viridiplantae</taxon>
        <taxon>Streptophyta</taxon>
        <taxon>Embryophyta</taxon>
        <taxon>Tracheophyta</taxon>
        <taxon>Spermatophyta</taxon>
        <taxon>Magnoliopsida</taxon>
        <taxon>Liliopsida</taxon>
        <taxon>Poales</taxon>
        <taxon>Poaceae</taxon>
        <taxon>PACMAD clade</taxon>
        <taxon>Panicoideae</taxon>
        <taxon>Panicodae</taxon>
        <taxon>Paniceae</taxon>
        <taxon>Anthephorinae</taxon>
        <taxon>Digitaria</taxon>
    </lineage>
</organism>
<dbReference type="PANTHER" id="PTHR33085">
    <property type="entry name" value="OS12G0113100 PROTEIN-RELATED"/>
    <property type="match status" value="1"/>
</dbReference>
<proteinExistence type="predicted"/>
<dbReference type="InterPro" id="IPR012871">
    <property type="entry name" value="DUF1668_ORYSA"/>
</dbReference>
<evidence type="ECO:0000313" key="2">
    <source>
        <dbReference type="Proteomes" id="UP000636709"/>
    </source>
</evidence>
<dbReference type="Pfam" id="PF07893">
    <property type="entry name" value="DUF1668"/>
    <property type="match status" value="1"/>
</dbReference>
<dbReference type="EMBL" id="JACEFO010001603">
    <property type="protein sequence ID" value="KAF8733008.1"/>
    <property type="molecule type" value="Genomic_DNA"/>
</dbReference>
<evidence type="ECO:0000313" key="1">
    <source>
        <dbReference type="EMBL" id="KAF8733008.1"/>
    </source>
</evidence>
<sequence>MLADDPRCEVLRSANDAWWSPLPRPPFRDRIVKLATYPPRRGLLVSTEKGENYLFDRRRLGRSAWVALSGSPAPLPFEAGAALFAKDHGLWFEVSPDDGRLRAHELDVVVHGAPPPGALPKLEHTTLLVVDPIAAGGGRRRAKLVYLGNGSFCVAQAAAGGERGDGCHVTVTMFRVIDSGTSDTPVEMRRRRRESGMMNARWVADELERTCADEASMSGRRRKRRKLCRVNMWSRTYIVGGGDAHVPSSLAGLLWMCRSSETKRSFGSPVSS</sequence>
<accession>A0A835FAG0</accession>
<comment type="caution">
    <text evidence="1">The sequence shown here is derived from an EMBL/GenBank/DDBJ whole genome shotgun (WGS) entry which is preliminary data.</text>
</comment>
<dbReference type="OrthoDB" id="672259at2759"/>
<dbReference type="PANTHER" id="PTHR33085:SF129">
    <property type="entry name" value="OS04G0426500 PROTEIN"/>
    <property type="match status" value="1"/>
</dbReference>
<dbReference type="AlphaFoldDB" id="A0A835FAG0"/>